<proteinExistence type="predicted"/>
<name>A0A382UBK6_9ZZZZ</name>
<protein>
    <submittedName>
        <fullName evidence="1">Uncharacterized protein</fullName>
    </submittedName>
</protein>
<organism evidence="1">
    <name type="scientific">marine metagenome</name>
    <dbReference type="NCBI Taxonomy" id="408172"/>
    <lineage>
        <taxon>unclassified sequences</taxon>
        <taxon>metagenomes</taxon>
        <taxon>ecological metagenomes</taxon>
    </lineage>
</organism>
<accession>A0A382UBK6</accession>
<feature type="non-terminal residue" evidence="1">
    <location>
        <position position="33"/>
    </location>
</feature>
<dbReference type="AlphaFoldDB" id="A0A382UBK6"/>
<sequence length="33" mass="3576">MLPINNGTIAIIVERDVIMIARNLLLQASKAAL</sequence>
<evidence type="ECO:0000313" key="1">
    <source>
        <dbReference type="EMBL" id="SVD31442.1"/>
    </source>
</evidence>
<dbReference type="EMBL" id="UINC01142854">
    <property type="protein sequence ID" value="SVD31442.1"/>
    <property type="molecule type" value="Genomic_DNA"/>
</dbReference>
<reference evidence="1" key="1">
    <citation type="submission" date="2018-05" db="EMBL/GenBank/DDBJ databases">
        <authorList>
            <person name="Lanie J.A."/>
            <person name="Ng W.-L."/>
            <person name="Kazmierczak K.M."/>
            <person name="Andrzejewski T.M."/>
            <person name="Davidsen T.M."/>
            <person name="Wayne K.J."/>
            <person name="Tettelin H."/>
            <person name="Glass J.I."/>
            <person name="Rusch D."/>
            <person name="Podicherti R."/>
            <person name="Tsui H.-C.T."/>
            <person name="Winkler M.E."/>
        </authorList>
    </citation>
    <scope>NUCLEOTIDE SEQUENCE</scope>
</reference>
<gene>
    <name evidence="1" type="ORF">METZ01_LOCUS384296</name>
</gene>